<comment type="caution">
    <text evidence="1">The sequence shown here is derived from an EMBL/GenBank/DDBJ whole genome shotgun (WGS) entry which is preliminary data.</text>
</comment>
<organism evidence="1 2">
    <name type="scientific">Trichinella nelsoni</name>
    <dbReference type="NCBI Taxonomy" id="6336"/>
    <lineage>
        <taxon>Eukaryota</taxon>
        <taxon>Metazoa</taxon>
        <taxon>Ecdysozoa</taxon>
        <taxon>Nematoda</taxon>
        <taxon>Enoplea</taxon>
        <taxon>Dorylaimia</taxon>
        <taxon>Trichinellida</taxon>
        <taxon>Trichinellidae</taxon>
        <taxon>Trichinella</taxon>
    </lineage>
</organism>
<name>A0A0V0S569_9BILA</name>
<dbReference type="EMBL" id="JYDL01000036">
    <property type="protein sequence ID" value="KRX21826.1"/>
    <property type="molecule type" value="Genomic_DNA"/>
</dbReference>
<gene>
    <name evidence="1" type="ORF">T07_8929</name>
</gene>
<evidence type="ECO:0000313" key="1">
    <source>
        <dbReference type="EMBL" id="KRX21826.1"/>
    </source>
</evidence>
<protein>
    <submittedName>
        <fullName evidence="1">Uncharacterized protein</fullName>
    </submittedName>
</protein>
<proteinExistence type="predicted"/>
<evidence type="ECO:0000313" key="2">
    <source>
        <dbReference type="Proteomes" id="UP000054630"/>
    </source>
</evidence>
<dbReference type="OrthoDB" id="10396695at2759"/>
<sequence>MKLNGVHVQMKRTDLNIQFIPDDVDFVEKKWRGDKTKKHTENAESSGQNGYRLHGKCSIQFFTTIHAVFTRTSVNNFQQRKNKNYEQNLAQQQAVAHWNESLQQRLN</sequence>
<accession>A0A0V0S569</accession>
<dbReference type="Proteomes" id="UP000054630">
    <property type="component" value="Unassembled WGS sequence"/>
</dbReference>
<keyword evidence="2" id="KW-1185">Reference proteome</keyword>
<dbReference type="AlphaFoldDB" id="A0A0V0S569"/>
<reference evidence="1 2" key="1">
    <citation type="submission" date="2015-01" db="EMBL/GenBank/DDBJ databases">
        <title>Evolution of Trichinella species and genotypes.</title>
        <authorList>
            <person name="Korhonen P.K."/>
            <person name="Edoardo P."/>
            <person name="Giuseppe L.R."/>
            <person name="Gasser R.B."/>
        </authorList>
    </citation>
    <scope>NUCLEOTIDE SEQUENCE [LARGE SCALE GENOMIC DNA]</scope>
    <source>
        <strain evidence="1">ISS37</strain>
    </source>
</reference>